<evidence type="ECO:0000256" key="2">
    <source>
        <dbReference type="ARBA" id="ARBA00022475"/>
    </source>
</evidence>
<name>A0A1I6JKV3_9FIRM</name>
<dbReference type="InterPro" id="IPR025202">
    <property type="entry name" value="PLD-like_dom"/>
</dbReference>
<dbReference type="Pfam" id="PF13396">
    <property type="entry name" value="PLDc_N"/>
    <property type="match status" value="1"/>
</dbReference>
<feature type="transmembrane region" description="Helical" evidence="6">
    <location>
        <begin position="135"/>
        <end position="153"/>
    </location>
</feature>
<evidence type="ECO:0000256" key="3">
    <source>
        <dbReference type="ARBA" id="ARBA00022692"/>
    </source>
</evidence>
<keyword evidence="3 6" id="KW-0812">Transmembrane</keyword>
<dbReference type="GO" id="GO:0030572">
    <property type="term" value="F:phosphatidyltransferase activity"/>
    <property type="evidence" value="ECO:0007669"/>
    <property type="project" value="UniProtKB-ARBA"/>
</dbReference>
<reference evidence="8 9" key="1">
    <citation type="submission" date="2016-10" db="EMBL/GenBank/DDBJ databases">
        <authorList>
            <person name="de Groot N.N."/>
        </authorList>
    </citation>
    <scope>NUCLEOTIDE SEQUENCE [LARGE SCALE GENOMIC DNA]</scope>
    <source>
        <strain evidence="8 9">F</strain>
    </source>
</reference>
<dbReference type="InterPro" id="IPR027379">
    <property type="entry name" value="CLS_N"/>
</dbReference>
<evidence type="ECO:0000256" key="6">
    <source>
        <dbReference type="SAM" id="Phobius"/>
    </source>
</evidence>
<dbReference type="GO" id="GO:0005886">
    <property type="term" value="C:plasma membrane"/>
    <property type="evidence" value="ECO:0007669"/>
    <property type="project" value="UniProtKB-SubCell"/>
</dbReference>
<comment type="subcellular location">
    <subcellularLocation>
        <location evidence="1">Cell membrane</location>
        <topology evidence="1">Multi-pass membrane protein</topology>
    </subcellularLocation>
</comment>
<feature type="domain" description="PLD phosphodiesterase" evidence="7">
    <location>
        <begin position="311"/>
        <end position="338"/>
    </location>
</feature>
<evidence type="ECO:0000313" key="8">
    <source>
        <dbReference type="EMBL" id="SFR79190.1"/>
    </source>
</evidence>
<keyword evidence="5 6" id="KW-0472">Membrane</keyword>
<dbReference type="PANTHER" id="PTHR21248:SF22">
    <property type="entry name" value="PHOSPHOLIPASE D"/>
    <property type="match status" value="1"/>
</dbReference>
<feature type="domain" description="PLD phosphodiesterase" evidence="7">
    <location>
        <begin position="510"/>
        <end position="537"/>
    </location>
</feature>
<dbReference type="EMBL" id="FOZC01000008">
    <property type="protein sequence ID" value="SFR79190.1"/>
    <property type="molecule type" value="Genomic_DNA"/>
</dbReference>
<dbReference type="CDD" id="cd09154">
    <property type="entry name" value="PLDc_SMU_988_like_1"/>
    <property type="match status" value="1"/>
</dbReference>
<keyword evidence="2" id="KW-1003">Cell membrane</keyword>
<gene>
    <name evidence="8" type="ORF">SAMN02910262_01589</name>
</gene>
<evidence type="ECO:0000256" key="1">
    <source>
        <dbReference type="ARBA" id="ARBA00004651"/>
    </source>
</evidence>
<sequence>MGEPKSACGLCFVKYSRKIVKTEEFSENRNSSVVLCIRCVKINVVTKTNFLSGSQAIRQGRRIVMRRAKKLLRIIFGRTTFVVTSLFLQAALLGIILMSLTQYSAYLYGLSFFVGAVTLIRILAKEGSMSMKTAWVVPILLLPIFGTLLYLFFKLQPGTHKVNRRIQELTRKTDGFLRQERDVLYAYGRSEGTGGNIAVYMNRYGRFPIYDGTEVTYYPLGDDFFPALLSELERAEKFIFMEYFIVDQGEMLDSVLKILRRKAKSGVEVRFMYDGMNWLTHLPYHFPKMMRSEGIRCKMFAPIRPVLSSMQNNRDHRKICVIDGETAFTGGVNLADEYINRKIRFGHWKDSAVRVKGKAAQSFTMMFLQMWNITESEEDDYRRFIRTEPVRIGDDRGEESLSEGKRPVTPDDPDFPGFVMPYADSPLDNVQVGEQVYLDIINGAKNYVHIMTPYLILDDPVLVALKYAARRGVNTVIMMPHIPDKIYAYLLARSFYRELISAGVRIYEYEPGFIHSKTFVADDEKAVVGTINLDFRSLYLHFEDAVYLSRCPAVRDVERDFSETLKKCIPITLEDCENFPLWKRIAGSALRLFAPLM</sequence>
<dbReference type="CDD" id="cd09160">
    <property type="entry name" value="PLDc_SMU_988_like_2"/>
    <property type="match status" value="1"/>
</dbReference>
<accession>A0A1I6JKV3</accession>
<evidence type="ECO:0000256" key="5">
    <source>
        <dbReference type="ARBA" id="ARBA00023136"/>
    </source>
</evidence>
<organism evidence="8 9">
    <name type="scientific">[Clostridium] aminophilum</name>
    <dbReference type="NCBI Taxonomy" id="1526"/>
    <lineage>
        <taxon>Bacteria</taxon>
        <taxon>Bacillati</taxon>
        <taxon>Bacillota</taxon>
        <taxon>Clostridia</taxon>
        <taxon>Lachnospirales</taxon>
        <taxon>Lachnospiraceae</taxon>
    </lineage>
</organism>
<dbReference type="PROSITE" id="PS50035">
    <property type="entry name" value="PLD"/>
    <property type="match status" value="2"/>
</dbReference>
<evidence type="ECO:0000256" key="4">
    <source>
        <dbReference type="ARBA" id="ARBA00022989"/>
    </source>
</evidence>
<keyword evidence="4 6" id="KW-1133">Transmembrane helix</keyword>
<dbReference type="SUPFAM" id="SSF56024">
    <property type="entry name" value="Phospholipase D/nuclease"/>
    <property type="match status" value="2"/>
</dbReference>
<feature type="transmembrane region" description="Helical" evidence="6">
    <location>
        <begin position="71"/>
        <end position="97"/>
    </location>
</feature>
<protein>
    <submittedName>
        <fullName evidence="8">Cardiolipin synthase</fullName>
    </submittedName>
</protein>
<evidence type="ECO:0000313" key="9">
    <source>
        <dbReference type="Proteomes" id="UP000214760"/>
    </source>
</evidence>
<proteinExistence type="predicted"/>
<evidence type="ECO:0000259" key="7">
    <source>
        <dbReference type="PROSITE" id="PS50035"/>
    </source>
</evidence>
<feature type="transmembrane region" description="Helical" evidence="6">
    <location>
        <begin position="103"/>
        <end position="123"/>
    </location>
</feature>
<dbReference type="Pfam" id="PF13091">
    <property type="entry name" value="PLDc_2"/>
    <property type="match status" value="2"/>
</dbReference>
<dbReference type="InterPro" id="IPR001736">
    <property type="entry name" value="PLipase_D/transphosphatidylase"/>
</dbReference>
<dbReference type="SMART" id="SM00155">
    <property type="entry name" value="PLDc"/>
    <property type="match status" value="2"/>
</dbReference>
<dbReference type="Proteomes" id="UP000214760">
    <property type="component" value="Unassembled WGS sequence"/>
</dbReference>
<dbReference type="Gene3D" id="3.30.870.10">
    <property type="entry name" value="Endonuclease Chain A"/>
    <property type="match status" value="2"/>
</dbReference>
<dbReference type="GO" id="GO:0032049">
    <property type="term" value="P:cardiolipin biosynthetic process"/>
    <property type="evidence" value="ECO:0007669"/>
    <property type="project" value="UniProtKB-ARBA"/>
</dbReference>
<dbReference type="PANTHER" id="PTHR21248">
    <property type="entry name" value="CARDIOLIPIN SYNTHASE"/>
    <property type="match status" value="1"/>
</dbReference>
<dbReference type="AlphaFoldDB" id="A0A1I6JKV3"/>